<evidence type="ECO:0000313" key="3">
    <source>
        <dbReference type="Proteomes" id="UP000274391"/>
    </source>
</evidence>
<keyword evidence="1" id="KW-1133">Transmembrane helix</keyword>
<dbReference type="RefSeq" id="WP_124972587.1">
    <property type="nucleotide sequence ID" value="NZ_RQVS01000009.1"/>
</dbReference>
<gene>
    <name evidence="2" type="ORF">EG850_08740</name>
</gene>
<protein>
    <submittedName>
        <fullName evidence="2">Prepilin peptidase</fullName>
    </submittedName>
</protein>
<comment type="caution">
    <text evidence="2">The sequence shown here is derived from an EMBL/GenBank/DDBJ whole genome shotgun (WGS) entry which is preliminary data.</text>
</comment>
<name>A0A3P3VUE2_9MICO</name>
<keyword evidence="1" id="KW-0472">Membrane</keyword>
<keyword evidence="3" id="KW-1185">Reference proteome</keyword>
<feature type="transmembrane region" description="Helical" evidence="1">
    <location>
        <begin position="7"/>
        <end position="29"/>
    </location>
</feature>
<feature type="transmembrane region" description="Helical" evidence="1">
    <location>
        <begin position="41"/>
        <end position="58"/>
    </location>
</feature>
<accession>A0A3P3VUE2</accession>
<feature type="transmembrane region" description="Helical" evidence="1">
    <location>
        <begin position="65"/>
        <end position="88"/>
    </location>
</feature>
<dbReference type="EMBL" id="RQVS01000009">
    <property type="protein sequence ID" value="RRJ86422.1"/>
    <property type="molecule type" value="Genomic_DNA"/>
</dbReference>
<evidence type="ECO:0000313" key="2">
    <source>
        <dbReference type="EMBL" id="RRJ86422.1"/>
    </source>
</evidence>
<reference evidence="2 3" key="1">
    <citation type="submission" date="2018-11" db="EMBL/GenBank/DDBJ databases">
        <title>YIM 102482-1 draft genome.</title>
        <authorList>
            <person name="Li G."/>
            <person name="Jiang Y."/>
        </authorList>
    </citation>
    <scope>NUCLEOTIDE SEQUENCE [LARGE SCALE GENOMIC DNA]</scope>
    <source>
        <strain evidence="2 3">YIM 102482-1</strain>
    </source>
</reference>
<dbReference type="OrthoDB" id="2087435at2"/>
<dbReference type="Proteomes" id="UP000274391">
    <property type="component" value="Unassembled WGS sequence"/>
</dbReference>
<dbReference type="Gene3D" id="1.20.120.1220">
    <property type="match status" value="1"/>
</dbReference>
<proteinExistence type="predicted"/>
<evidence type="ECO:0000256" key="1">
    <source>
        <dbReference type="SAM" id="Phobius"/>
    </source>
</evidence>
<dbReference type="AlphaFoldDB" id="A0A3P3VUE2"/>
<keyword evidence="1" id="KW-0812">Transmembrane</keyword>
<feature type="transmembrane region" description="Helical" evidence="1">
    <location>
        <begin position="108"/>
        <end position="130"/>
    </location>
</feature>
<sequence>MLLDTTFTYTAAALSVALWVALVTPKLVVTDLAEHRLPNDLVMPGWGVAGVALVVAWLEAGEFPLVTLLTSVAALVVLIGLGLAGGFGMGDAKLAVPLTVGLLLVHPMHAAVGALAAIVTGGVAALVTLVRRRDVSQRIPFGPWLLLGYWTGYLA</sequence>
<organism evidence="2 3">
    <name type="scientific">Gulosibacter macacae</name>
    <dbReference type="NCBI Taxonomy" id="2488791"/>
    <lineage>
        <taxon>Bacteria</taxon>
        <taxon>Bacillati</taxon>
        <taxon>Actinomycetota</taxon>
        <taxon>Actinomycetes</taxon>
        <taxon>Micrococcales</taxon>
        <taxon>Microbacteriaceae</taxon>
        <taxon>Gulosibacter</taxon>
    </lineage>
</organism>